<evidence type="ECO:0000313" key="2">
    <source>
        <dbReference type="EMBL" id="GAA0352990.1"/>
    </source>
</evidence>
<feature type="signal peptide" evidence="1">
    <location>
        <begin position="1"/>
        <end position="38"/>
    </location>
</feature>
<sequence length="128" mass="13566">MIEHTARPRKNTMTITATCMVLAISGFWLTAVPTSASATSVASVAETQTDPPMPDLKSKSLTAAYNTLGAGTKVEAKDVSGQGRHILWPNNWKVCDQSPAPGRPVGKTVKIGAVKKAEECPRMATATR</sequence>
<evidence type="ECO:0000313" key="3">
    <source>
        <dbReference type="Proteomes" id="UP001500063"/>
    </source>
</evidence>
<accession>A0ABP3GRK4</accession>
<evidence type="ECO:0008006" key="4">
    <source>
        <dbReference type="Google" id="ProtNLM"/>
    </source>
</evidence>
<proteinExistence type="predicted"/>
<organism evidence="2 3">
    <name type="scientific">Streptomyces blastmyceticus</name>
    <dbReference type="NCBI Taxonomy" id="68180"/>
    <lineage>
        <taxon>Bacteria</taxon>
        <taxon>Bacillati</taxon>
        <taxon>Actinomycetota</taxon>
        <taxon>Actinomycetes</taxon>
        <taxon>Kitasatosporales</taxon>
        <taxon>Streptomycetaceae</taxon>
        <taxon>Streptomyces</taxon>
    </lineage>
</organism>
<comment type="caution">
    <text evidence="2">The sequence shown here is derived from an EMBL/GenBank/DDBJ whole genome shotgun (WGS) entry which is preliminary data.</text>
</comment>
<gene>
    <name evidence="2" type="ORF">GCM10010319_32650</name>
</gene>
<reference evidence="3" key="1">
    <citation type="journal article" date="2019" name="Int. J. Syst. Evol. Microbiol.">
        <title>The Global Catalogue of Microorganisms (GCM) 10K type strain sequencing project: providing services to taxonomists for standard genome sequencing and annotation.</title>
        <authorList>
            <consortium name="The Broad Institute Genomics Platform"/>
            <consortium name="The Broad Institute Genome Sequencing Center for Infectious Disease"/>
            <person name="Wu L."/>
            <person name="Ma J."/>
        </authorList>
    </citation>
    <scope>NUCLEOTIDE SEQUENCE [LARGE SCALE GENOMIC DNA]</scope>
    <source>
        <strain evidence="3">JCM 4565</strain>
    </source>
</reference>
<name>A0ABP3GRK4_9ACTN</name>
<keyword evidence="1" id="KW-0732">Signal</keyword>
<evidence type="ECO:0000256" key="1">
    <source>
        <dbReference type="SAM" id="SignalP"/>
    </source>
</evidence>
<dbReference type="EMBL" id="BAAABW010000017">
    <property type="protein sequence ID" value="GAA0352990.1"/>
    <property type="molecule type" value="Genomic_DNA"/>
</dbReference>
<dbReference type="Proteomes" id="UP001500063">
    <property type="component" value="Unassembled WGS sequence"/>
</dbReference>
<dbReference type="RefSeq" id="WP_344118456.1">
    <property type="nucleotide sequence ID" value="NZ_BAAABW010000017.1"/>
</dbReference>
<protein>
    <recommendedName>
        <fullName evidence="4">PASTA domain-containing protein</fullName>
    </recommendedName>
</protein>
<feature type="chain" id="PRO_5045079400" description="PASTA domain-containing protein" evidence="1">
    <location>
        <begin position="39"/>
        <end position="128"/>
    </location>
</feature>
<keyword evidence="3" id="KW-1185">Reference proteome</keyword>